<protein>
    <submittedName>
        <fullName evidence="4">2-keto-4-pentenoate hydratase/2-oxohepta-3-ene-1,7-dioic acid hydratase (Catechol pathway)</fullName>
    </submittedName>
</protein>
<dbReference type="PANTHER" id="PTHR42796">
    <property type="entry name" value="FUMARYLACETOACETATE HYDROLASE DOMAIN-CONTAINING PROTEIN 2A-RELATED"/>
    <property type="match status" value="1"/>
</dbReference>
<dbReference type="InterPro" id="IPR011234">
    <property type="entry name" value="Fumarylacetoacetase-like_C"/>
</dbReference>
<dbReference type="GO" id="GO:0016853">
    <property type="term" value="F:isomerase activity"/>
    <property type="evidence" value="ECO:0007669"/>
    <property type="project" value="UniProtKB-ARBA"/>
</dbReference>
<proteinExistence type="inferred from homology"/>
<evidence type="ECO:0000256" key="2">
    <source>
        <dbReference type="ARBA" id="ARBA00022723"/>
    </source>
</evidence>
<dbReference type="InterPro" id="IPR051121">
    <property type="entry name" value="FAH"/>
</dbReference>
<dbReference type="InterPro" id="IPR036663">
    <property type="entry name" value="Fumarylacetoacetase_C_sf"/>
</dbReference>
<dbReference type="AlphaFoldDB" id="A0A160TMG8"/>
<evidence type="ECO:0000259" key="3">
    <source>
        <dbReference type="Pfam" id="PF01557"/>
    </source>
</evidence>
<dbReference type="FunFam" id="3.90.850.10:FF:000002">
    <property type="entry name" value="2-hydroxyhepta-2,4-diene-1,7-dioate isomerase"/>
    <property type="match status" value="1"/>
</dbReference>
<name>A0A160TMG8_9ZZZZ</name>
<dbReference type="GO" id="GO:0046872">
    <property type="term" value="F:metal ion binding"/>
    <property type="evidence" value="ECO:0007669"/>
    <property type="project" value="UniProtKB-KW"/>
</dbReference>
<keyword evidence="2" id="KW-0479">Metal-binding</keyword>
<feature type="domain" description="Fumarylacetoacetase-like C-terminal" evidence="3">
    <location>
        <begin position="77"/>
        <end position="284"/>
    </location>
</feature>
<organism evidence="4">
    <name type="scientific">hydrothermal vent metagenome</name>
    <dbReference type="NCBI Taxonomy" id="652676"/>
    <lineage>
        <taxon>unclassified sequences</taxon>
        <taxon>metagenomes</taxon>
        <taxon>ecological metagenomes</taxon>
    </lineage>
</organism>
<comment type="similarity">
    <text evidence="1">Belongs to the FAH family.</text>
</comment>
<evidence type="ECO:0000313" key="4">
    <source>
        <dbReference type="EMBL" id="CUS45973.1"/>
    </source>
</evidence>
<sequence length="289" mass="31173">MKLASFETDGRRSVGVVIDGEIADIAATGTCPATMEALLALGPDGMRTARAATENAPRFGLANVHLLAPVTRPSKYLAIAANYQSHIDEVKAANPDYVPPVHQRWFTKLPNAINGPYDPIPMPPESSELDYEIELAIVIGTRCRRVSAADAPSVVAGYAIHNDVSVRDWQKRSPTIMLGKAWDGHGPLGPWIVTPDEIGDPHTLAMSCFVNGEVRQRGSTAEMINNCWDQIACLSTVMTLEPGDVIATGTPFGTAGSMKPPRWLKVGDVVRCEIEKIGFIEATIEVETV</sequence>
<dbReference type="Gene3D" id="3.90.850.10">
    <property type="entry name" value="Fumarylacetoacetase-like, C-terminal domain"/>
    <property type="match status" value="1"/>
</dbReference>
<dbReference type="GO" id="GO:0019752">
    <property type="term" value="P:carboxylic acid metabolic process"/>
    <property type="evidence" value="ECO:0007669"/>
    <property type="project" value="UniProtKB-ARBA"/>
</dbReference>
<dbReference type="Pfam" id="PF01557">
    <property type="entry name" value="FAA_hydrolase"/>
    <property type="match status" value="1"/>
</dbReference>
<gene>
    <name evidence="4" type="ORF">MGWOODY_Smn2215</name>
</gene>
<dbReference type="PANTHER" id="PTHR42796:SF4">
    <property type="entry name" value="FUMARYLACETOACETATE HYDROLASE DOMAIN-CONTAINING PROTEIN 2A"/>
    <property type="match status" value="1"/>
</dbReference>
<dbReference type="SUPFAM" id="SSF56529">
    <property type="entry name" value="FAH"/>
    <property type="match status" value="1"/>
</dbReference>
<dbReference type="EMBL" id="CZQE01000321">
    <property type="protein sequence ID" value="CUS45973.1"/>
    <property type="molecule type" value="Genomic_DNA"/>
</dbReference>
<evidence type="ECO:0000256" key="1">
    <source>
        <dbReference type="ARBA" id="ARBA00010211"/>
    </source>
</evidence>
<accession>A0A160TMG8</accession>
<reference evidence="4" key="1">
    <citation type="submission" date="2015-10" db="EMBL/GenBank/DDBJ databases">
        <authorList>
            <person name="Gilbert D.G."/>
        </authorList>
    </citation>
    <scope>NUCLEOTIDE SEQUENCE</scope>
</reference>